<evidence type="ECO:0000256" key="1">
    <source>
        <dbReference type="ARBA" id="ARBA00004442"/>
    </source>
</evidence>
<dbReference type="Proteomes" id="UP000240971">
    <property type="component" value="Unassembled WGS sequence"/>
</dbReference>
<evidence type="ECO:0000259" key="7">
    <source>
        <dbReference type="Pfam" id="PF14322"/>
    </source>
</evidence>
<dbReference type="Pfam" id="PF07980">
    <property type="entry name" value="SusD_RagB"/>
    <property type="match status" value="1"/>
</dbReference>
<protein>
    <submittedName>
        <fullName evidence="8">Putative outer membrane starch-binding protein</fullName>
    </submittedName>
</protein>
<keyword evidence="9" id="KW-1185">Reference proteome</keyword>
<evidence type="ECO:0000259" key="6">
    <source>
        <dbReference type="Pfam" id="PF07980"/>
    </source>
</evidence>
<dbReference type="Gene3D" id="1.25.40.390">
    <property type="match status" value="1"/>
</dbReference>
<gene>
    <name evidence="8" type="ORF">CLV51_103227</name>
</gene>
<dbReference type="InterPro" id="IPR011990">
    <property type="entry name" value="TPR-like_helical_dom_sf"/>
</dbReference>
<evidence type="ECO:0000256" key="3">
    <source>
        <dbReference type="ARBA" id="ARBA00022729"/>
    </source>
</evidence>
<name>A0A2P8HJ53_CHINA</name>
<evidence type="ECO:0000313" key="8">
    <source>
        <dbReference type="EMBL" id="PSL46251.1"/>
    </source>
</evidence>
<keyword evidence="4" id="KW-0472">Membrane</keyword>
<organism evidence="8 9">
    <name type="scientific">Chitinophaga niastensis</name>
    <dbReference type="NCBI Taxonomy" id="536980"/>
    <lineage>
        <taxon>Bacteria</taxon>
        <taxon>Pseudomonadati</taxon>
        <taxon>Bacteroidota</taxon>
        <taxon>Chitinophagia</taxon>
        <taxon>Chitinophagales</taxon>
        <taxon>Chitinophagaceae</taxon>
        <taxon>Chitinophaga</taxon>
    </lineage>
</organism>
<keyword evidence="5" id="KW-0998">Cell outer membrane</keyword>
<evidence type="ECO:0000256" key="4">
    <source>
        <dbReference type="ARBA" id="ARBA00023136"/>
    </source>
</evidence>
<dbReference type="RefSeq" id="WP_106529049.1">
    <property type="nucleotide sequence ID" value="NZ_PYAW01000003.1"/>
</dbReference>
<dbReference type="SUPFAM" id="SSF48452">
    <property type="entry name" value="TPR-like"/>
    <property type="match status" value="1"/>
</dbReference>
<dbReference type="OrthoDB" id="926893at2"/>
<comment type="similarity">
    <text evidence="2">Belongs to the SusD family.</text>
</comment>
<reference evidence="8 9" key="1">
    <citation type="submission" date="2018-03" db="EMBL/GenBank/DDBJ databases">
        <title>Genomic Encyclopedia of Archaeal and Bacterial Type Strains, Phase II (KMG-II): from individual species to whole genera.</title>
        <authorList>
            <person name="Goeker M."/>
        </authorList>
    </citation>
    <scope>NUCLEOTIDE SEQUENCE [LARGE SCALE GENOMIC DNA]</scope>
    <source>
        <strain evidence="8 9">DSM 24859</strain>
    </source>
</reference>
<evidence type="ECO:0000256" key="5">
    <source>
        <dbReference type="ARBA" id="ARBA00023237"/>
    </source>
</evidence>
<comment type="caution">
    <text evidence="8">The sequence shown here is derived from an EMBL/GenBank/DDBJ whole genome shotgun (WGS) entry which is preliminary data.</text>
</comment>
<dbReference type="AlphaFoldDB" id="A0A2P8HJ53"/>
<keyword evidence="3" id="KW-0732">Signal</keyword>
<dbReference type="CDD" id="cd08977">
    <property type="entry name" value="SusD"/>
    <property type="match status" value="1"/>
</dbReference>
<comment type="subcellular location">
    <subcellularLocation>
        <location evidence="1">Cell outer membrane</location>
    </subcellularLocation>
</comment>
<dbReference type="InterPro" id="IPR033985">
    <property type="entry name" value="SusD-like_N"/>
</dbReference>
<dbReference type="GO" id="GO:0009279">
    <property type="term" value="C:cell outer membrane"/>
    <property type="evidence" value="ECO:0007669"/>
    <property type="project" value="UniProtKB-SubCell"/>
</dbReference>
<dbReference type="EMBL" id="PYAW01000003">
    <property type="protein sequence ID" value="PSL46251.1"/>
    <property type="molecule type" value="Genomic_DNA"/>
</dbReference>
<evidence type="ECO:0000313" key="9">
    <source>
        <dbReference type="Proteomes" id="UP000240971"/>
    </source>
</evidence>
<feature type="domain" description="SusD-like N-terminal" evidence="7">
    <location>
        <begin position="114"/>
        <end position="233"/>
    </location>
</feature>
<proteinExistence type="inferred from homology"/>
<evidence type="ECO:0000256" key="2">
    <source>
        <dbReference type="ARBA" id="ARBA00006275"/>
    </source>
</evidence>
<sequence length="502" mass="57473">MKRLVIAIGIAALLCTSMPGCKKFLETASPNKESGSSFWKTKSDVERFTNNLYGEIADVMLTNSFFLAAEFRCGIYRQTPTSRSIWGRPYYDYLVYNDLKDLMKEGYWNQFFHFNTIPDWKGYYQVIQAAGILVDRVDDVPDTEISATDKRRYKAEAVWVRNFLYFLMVRLYGDVPYYTTPYFNEIIGRTKFTDVLNSCIKEMGEYKNDLPWAYTDPKMKAVRPTRGAALALMMHMNMWNAGFDDANKNKYYQATTDLGKELIEQNGGAHRLLTVSEFRQLFRGGSQEGLFELTQNINYGEVRGLGYQYLNDNVLEHGRGGGYSYVNYVGKFMEKMYPIGISDKRKDLWFDASTMYREGNLVEFRKFSGNAGSNIAFDGNLIVFRYADAILLASEANAELGSANEAEAIRLLNLIRARAETVSYTGNGGTELKDAIFWERSKEMMGEGHAFYDLVRTHRILNATYCTAPISQSAFLRGAWTWPIADAALVNNPLMKLNEYWR</sequence>
<dbReference type="Pfam" id="PF14322">
    <property type="entry name" value="SusD-like_3"/>
    <property type="match status" value="1"/>
</dbReference>
<accession>A0A2P8HJ53</accession>
<dbReference type="InterPro" id="IPR012944">
    <property type="entry name" value="SusD_RagB_dom"/>
</dbReference>
<feature type="domain" description="RagB/SusD" evidence="6">
    <location>
        <begin position="377"/>
        <end position="501"/>
    </location>
</feature>